<dbReference type="RefSeq" id="WP_407142210.1">
    <property type="nucleotide sequence ID" value="NZ_JBGQQI010000039.1"/>
</dbReference>
<accession>A0ABW8UGG0</accession>
<keyword evidence="2" id="KW-1185">Reference proteome</keyword>
<organism evidence="1 2">
    <name type="scientific">Marinilactibacillus psychrotolerans</name>
    <dbReference type="NCBI Taxonomy" id="191770"/>
    <lineage>
        <taxon>Bacteria</taxon>
        <taxon>Bacillati</taxon>
        <taxon>Bacillota</taxon>
        <taxon>Bacilli</taxon>
        <taxon>Lactobacillales</taxon>
        <taxon>Carnobacteriaceae</taxon>
        <taxon>Marinilactibacillus</taxon>
    </lineage>
</organism>
<gene>
    <name evidence="1" type="ORF">ACEN37_01960</name>
</gene>
<sequence>MLEKDSTNGKEFDEIYGYWKIHASRINKKLLGDLEIESIDFTYELNGESIKGYDWINKIDYQKRIDFVINKPVQFLLFGEFENKGTLRTVELLDTFKGNNEEIATIWLLAFIKEIEEVLPRNWHGEQYRMIKNIEIILSERLPRAQYYLWHHAMKKLLPEIIFSNFLLESMTLEACSEFIELAVLNISHIVNSYSAVHYDSTN</sequence>
<proteinExistence type="predicted"/>
<dbReference type="EMBL" id="JBGQQK010000003">
    <property type="protein sequence ID" value="MFL2102010.1"/>
    <property type="molecule type" value="Genomic_DNA"/>
</dbReference>
<evidence type="ECO:0000313" key="1">
    <source>
        <dbReference type="EMBL" id="MFL2102010.1"/>
    </source>
</evidence>
<evidence type="ECO:0000313" key="2">
    <source>
        <dbReference type="Proteomes" id="UP001625374"/>
    </source>
</evidence>
<name>A0ABW8UGG0_9LACT</name>
<dbReference type="Proteomes" id="UP001625374">
    <property type="component" value="Unassembled WGS sequence"/>
</dbReference>
<protein>
    <submittedName>
        <fullName evidence="1">Uncharacterized protein</fullName>
    </submittedName>
</protein>
<reference evidence="1 2" key="1">
    <citation type="submission" date="2024-08" db="EMBL/GenBank/DDBJ databases">
        <authorList>
            <person name="Arias E."/>
        </authorList>
    </citation>
    <scope>NUCLEOTIDE SEQUENCE [LARGE SCALE GENOMIC DNA]</scope>
    <source>
        <strain evidence="1 2">FAM 24106</strain>
    </source>
</reference>
<comment type="caution">
    <text evidence="1">The sequence shown here is derived from an EMBL/GenBank/DDBJ whole genome shotgun (WGS) entry which is preliminary data.</text>
</comment>